<feature type="transmembrane region" description="Helical" evidence="1">
    <location>
        <begin position="211"/>
        <end position="229"/>
    </location>
</feature>
<feature type="transmembrane region" description="Helical" evidence="1">
    <location>
        <begin position="183"/>
        <end position="204"/>
    </location>
</feature>
<protein>
    <submittedName>
        <fullName evidence="2">Uncharacterized protein</fullName>
    </submittedName>
</protein>
<accession>E4Z416</accession>
<keyword evidence="1" id="KW-0812">Transmembrane</keyword>
<keyword evidence="1" id="KW-1133">Transmembrane helix</keyword>
<sequence>MLKEVTYAIKTFMGPGTLMDHFKVIPPKQSSYLQFLAQIIICLFSISIVVYTGVRCFHGTRILRTSEKRAVIMGYLMTLIIPMVDVYPGLYLWYSYTAYNSMYSYDWNLSIAFILLYFPIAEALNLCVKSYFLIITVHQKYPPQWIFLCSGIAERIEILLIILPKLFVSYFYLARFVNPMSSIPLAALVLPLVDVVLILMECFLAALHCEFIGWFSFLILIVNVLGLLMSSSLQVCSSPSILYDPKLTSIDDIARNKNKFIEDQWCGTTLSEWFQPRMGQCVRVDRDQRVSPLPFGPQQNSIYGVLPACANPLEIVFASVLLITLIITLFYLGIMIYDIRRVKRLAFSRGRRSTLGTIFNVTNSSYSLRNHSISTVTIQDINV</sequence>
<dbReference type="AlphaFoldDB" id="E4Z416"/>
<evidence type="ECO:0000313" key="2">
    <source>
        <dbReference type="EMBL" id="CBY42444.1"/>
    </source>
</evidence>
<feature type="transmembrane region" description="Helical" evidence="1">
    <location>
        <begin position="32"/>
        <end position="54"/>
    </location>
</feature>
<keyword evidence="1" id="KW-0472">Membrane</keyword>
<dbReference type="Proteomes" id="UP000011014">
    <property type="component" value="Unassembled WGS sequence"/>
</dbReference>
<dbReference type="EMBL" id="FN657168">
    <property type="protein sequence ID" value="CBY42444.1"/>
    <property type="molecule type" value="Genomic_DNA"/>
</dbReference>
<evidence type="ECO:0000256" key="1">
    <source>
        <dbReference type="SAM" id="Phobius"/>
    </source>
</evidence>
<feature type="transmembrane region" description="Helical" evidence="1">
    <location>
        <begin position="75"/>
        <end position="94"/>
    </location>
</feature>
<feature type="transmembrane region" description="Helical" evidence="1">
    <location>
        <begin position="114"/>
        <end position="137"/>
    </location>
</feature>
<organism evidence="2">
    <name type="scientific">Oikopleura dioica</name>
    <name type="common">Tunicate</name>
    <dbReference type="NCBI Taxonomy" id="34765"/>
    <lineage>
        <taxon>Eukaryota</taxon>
        <taxon>Metazoa</taxon>
        <taxon>Chordata</taxon>
        <taxon>Tunicata</taxon>
        <taxon>Appendicularia</taxon>
        <taxon>Copelata</taxon>
        <taxon>Oikopleuridae</taxon>
        <taxon>Oikopleura</taxon>
    </lineage>
</organism>
<feature type="transmembrane region" description="Helical" evidence="1">
    <location>
        <begin position="315"/>
        <end position="339"/>
    </location>
</feature>
<gene>
    <name evidence="2" type="ORF">GSOID_T00026135001</name>
</gene>
<proteinExistence type="predicted"/>
<feature type="transmembrane region" description="Helical" evidence="1">
    <location>
        <begin position="158"/>
        <end position="177"/>
    </location>
</feature>
<name>E4Z416_OIKDI</name>
<reference evidence="2" key="1">
    <citation type="journal article" date="2010" name="Science">
        <title>Plasticity of animal genome architecture unmasked by rapid evolution of a pelagic tunicate.</title>
        <authorList>
            <person name="Denoeud F."/>
            <person name="Henriet S."/>
            <person name="Mungpakdee S."/>
            <person name="Aury J.M."/>
            <person name="Da Silva C."/>
            <person name="Brinkmann H."/>
            <person name="Mikhaleva J."/>
            <person name="Olsen L.C."/>
            <person name="Jubin C."/>
            <person name="Canestro C."/>
            <person name="Bouquet J.M."/>
            <person name="Danks G."/>
            <person name="Poulain J."/>
            <person name="Campsteijn C."/>
            <person name="Adamski M."/>
            <person name="Cross I."/>
            <person name="Yadetie F."/>
            <person name="Muffato M."/>
            <person name="Louis A."/>
            <person name="Butcher S."/>
            <person name="Tsagkogeorga G."/>
            <person name="Konrad A."/>
            <person name="Singh S."/>
            <person name="Jensen M.F."/>
            <person name="Cong E.H."/>
            <person name="Eikeseth-Otteraa H."/>
            <person name="Noel B."/>
            <person name="Anthouard V."/>
            <person name="Porcel B.M."/>
            <person name="Kachouri-Lafond R."/>
            <person name="Nishino A."/>
            <person name="Ugolini M."/>
            <person name="Chourrout P."/>
            <person name="Nishida H."/>
            <person name="Aasland R."/>
            <person name="Huzurbazar S."/>
            <person name="Westhof E."/>
            <person name="Delsuc F."/>
            <person name="Lehrach H."/>
            <person name="Reinhardt R."/>
            <person name="Weissenbach J."/>
            <person name="Roy S.W."/>
            <person name="Artiguenave F."/>
            <person name="Postlethwait J.H."/>
            <person name="Manak J.R."/>
            <person name="Thompson E.M."/>
            <person name="Jaillon O."/>
            <person name="Du Pasquier L."/>
            <person name="Boudinot P."/>
            <person name="Liberles D.A."/>
            <person name="Volff J.N."/>
            <person name="Philippe H."/>
            <person name="Lenhard B."/>
            <person name="Roest Crollius H."/>
            <person name="Wincker P."/>
            <person name="Chourrout D."/>
        </authorList>
    </citation>
    <scope>NUCLEOTIDE SEQUENCE [LARGE SCALE GENOMIC DNA]</scope>
</reference>